<organism evidence="1 2">
    <name type="scientific">Somion occarium</name>
    <dbReference type="NCBI Taxonomy" id="3059160"/>
    <lineage>
        <taxon>Eukaryota</taxon>
        <taxon>Fungi</taxon>
        <taxon>Dikarya</taxon>
        <taxon>Basidiomycota</taxon>
        <taxon>Agaricomycotina</taxon>
        <taxon>Agaricomycetes</taxon>
        <taxon>Polyporales</taxon>
        <taxon>Cerrenaceae</taxon>
        <taxon>Somion</taxon>
    </lineage>
</organism>
<evidence type="ECO:0000313" key="2">
    <source>
        <dbReference type="Proteomes" id="UP001497453"/>
    </source>
</evidence>
<gene>
    <name evidence="1" type="ORF">GFSPODELE1_LOCUS9557</name>
</gene>
<evidence type="ECO:0000313" key="1">
    <source>
        <dbReference type="EMBL" id="CAL1713936.1"/>
    </source>
</evidence>
<proteinExistence type="predicted"/>
<protein>
    <submittedName>
        <fullName evidence="1">Uncharacterized protein</fullName>
    </submittedName>
</protein>
<name>A0ABP1E1I8_9APHY</name>
<keyword evidence="2" id="KW-1185">Reference proteome</keyword>
<sequence length="145" mass="16698">MALDDPSLWTLFQAEYSIDQMQCWLSRSKVSPLHFSSKHALLQSQNDPISCFSVSLVLKHPMILDRSDEKLILPPFNDVAAIMFHSWKARVPCINNYSSDGSYRLIHLILNRHTTSLALHDFASEFFSFNTPTMLREFTITSYRG</sequence>
<dbReference type="Proteomes" id="UP001497453">
    <property type="component" value="Chromosome 8"/>
</dbReference>
<dbReference type="EMBL" id="OZ037951">
    <property type="protein sequence ID" value="CAL1713936.1"/>
    <property type="molecule type" value="Genomic_DNA"/>
</dbReference>
<accession>A0ABP1E1I8</accession>
<reference evidence="2" key="1">
    <citation type="submission" date="2024-04" db="EMBL/GenBank/DDBJ databases">
        <authorList>
            <person name="Shaw F."/>
            <person name="Minotto A."/>
        </authorList>
    </citation>
    <scope>NUCLEOTIDE SEQUENCE [LARGE SCALE GENOMIC DNA]</scope>
</reference>